<keyword evidence="4" id="KW-0862">Zinc</keyword>
<dbReference type="InterPro" id="IPR001279">
    <property type="entry name" value="Metallo-B-lactamas"/>
</dbReference>
<dbReference type="InterPro" id="IPR036527">
    <property type="entry name" value="SCP2_sterol-bd_dom_sf"/>
</dbReference>
<dbReference type="RefSeq" id="WP_053170851.1">
    <property type="nucleotide sequence ID" value="NZ_LGUV01000133.1"/>
</dbReference>
<dbReference type="SUPFAM" id="SSF55718">
    <property type="entry name" value="SCP-like"/>
    <property type="match status" value="1"/>
</dbReference>
<evidence type="ECO:0000256" key="7">
    <source>
        <dbReference type="ARBA" id="ARBA00068034"/>
    </source>
</evidence>
<comment type="cofactor">
    <cofactor evidence="1">
        <name>Zn(2+)</name>
        <dbReference type="ChEBI" id="CHEBI:29105"/>
    </cofactor>
</comment>
<dbReference type="OrthoDB" id="5240502at2"/>
<keyword evidence="3" id="KW-0378">Hydrolase</keyword>
<dbReference type="FunFam" id="1.25.40.880:FF:000001">
    <property type="entry name" value="SDS hydrolase SdsA1"/>
    <property type="match status" value="1"/>
</dbReference>
<evidence type="ECO:0000256" key="5">
    <source>
        <dbReference type="ARBA" id="ARBA00033751"/>
    </source>
</evidence>
<dbReference type="SMART" id="SM00849">
    <property type="entry name" value="Lactamase_B"/>
    <property type="match status" value="1"/>
</dbReference>
<evidence type="ECO:0000313" key="11">
    <source>
        <dbReference type="Proteomes" id="UP000037084"/>
    </source>
</evidence>
<name>A0A0L8MW83_STRVG</name>
<feature type="domain" description="Metallo-beta-lactamase" evidence="9">
    <location>
        <begin position="104"/>
        <end position="326"/>
    </location>
</feature>
<dbReference type="GO" id="GO:0046872">
    <property type="term" value="F:metal ion binding"/>
    <property type="evidence" value="ECO:0007669"/>
    <property type="project" value="UniProtKB-KW"/>
</dbReference>
<dbReference type="PANTHER" id="PTHR43223:SF1">
    <property type="entry name" value="ALKYL_ARYL-SULFATASE BDS1"/>
    <property type="match status" value="1"/>
</dbReference>
<dbReference type="Pfam" id="PF14864">
    <property type="entry name" value="Alkyl_sulf_C"/>
    <property type="match status" value="1"/>
</dbReference>
<dbReference type="FunFam" id="3.60.15.30:FF:000001">
    <property type="entry name" value="Alkyl/aryl-sulfatase BDS1"/>
    <property type="match status" value="1"/>
</dbReference>
<organism evidence="10 11">
    <name type="scientific">Streptomyces virginiae</name>
    <name type="common">Streptomyces cinnamonensis</name>
    <dbReference type="NCBI Taxonomy" id="1961"/>
    <lineage>
        <taxon>Bacteria</taxon>
        <taxon>Bacillati</taxon>
        <taxon>Actinomycetota</taxon>
        <taxon>Actinomycetes</taxon>
        <taxon>Kitasatosporales</taxon>
        <taxon>Streptomycetaceae</taxon>
        <taxon>Streptomyces</taxon>
    </lineage>
</organism>
<dbReference type="InterPro" id="IPR029228">
    <property type="entry name" value="Alkyl_sulf_dimr"/>
</dbReference>
<dbReference type="EMBL" id="LGUV01000133">
    <property type="protein sequence ID" value="KOG54664.1"/>
    <property type="molecule type" value="Genomic_DNA"/>
</dbReference>
<sequence length="633" mass="68405">MTDGPGRDASEAIGNAHRVAAGSEAFANRTDFDDATHGFVAALEPCVIKAEDGRVVWDGDAYAFLNGDRPDTVHPSLWRQSRLGALQGLFHVVDGVYQVRGLDLSNMTLVEGDRGVVVIDPLISEETAAAALALYRAHRGDRPVTGVLYTHSHADHFGGVKGVTSQAEVDAGRVPVLAPQGCVEHAVSENVYAGTAMARRAGYMYGAGLPKGPRGQVGAGLGQTTSTGRVTLIRPTLDITRTGQEETVDGVRMVFQLTPGTEAPAEFNLLLPDHRALCMAENATHTLHNLLTLRGALVRDPRAWAAYLTESIALFGDKCDVVFASHHWPVRGRERAMSYLAEQRDLYAYLHDQTLRLLNQGYTGAEIAETLRMPPALEAAWHTHGYYGSVSHNVKAVYQRYMGWFEGNPALLWQHPPEESARRYVEFMGGAAEVLRRARTSFEEGDYRWVAQVVDHVVFADPSNAQARELQADALEQLGYGAENGTWRNFYLTGAQELRGTSVGTPATAASPDVIAALSLEQLVDSLAVRIDGPRAWDADVVVRFVLPGSEPLTLRLGNGVLTGVRGDNPAAGRPHAVVVLDEPLLRALLLGAVAPDELARHEGVSLDGDPALVAELFAYLDSPDPDFPIVTP</sequence>
<evidence type="ECO:0000313" key="10">
    <source>
        <dbReference type="EMBL" id="KOG54664.1"/>
    </source>
</evidence>
<dbReference type="EC" id="3.1.6.21" evidence="6"/>
<dbReference type="GO" id="GO:0046983">
    <property type="term" value="F:protein dimerization activity"/>
    <property type="evidence" value="ECO:0007669"/>
    <property type="project" value="InterPro"/>
</dbReference>
<evidence type="ECO:0000256" key="4">
    <source>
        <dbReference type="ARBA" id="ARBA00022833"/>
    </source>
</evidence>
<evidence type="ECO:0000259" key="9">
    <source>
        <dbReference type="SMART" id="SM00849"/>
    </source>
</evidence>
<proteinExistence type="inferred from homology"/>
<dbReference type="Pfam" id="PF14863">
    <property type="entry name" value="Alkyl_sulf_dimr"/>
    <property type="match status" value="1"/>
</dbReference>
<evidence type="ECO:0000256" key="8">
    <source>
        <dbReference type="ARBA" id="ARBA00075789"/>
    </source>
</evidence>
<evidence type="ECO:0000256" key="3">
    <source>
        <dbReference type="ARBA" id="ARBA00022801"/>
    </source>
</evidence>
<dbReference type="InterPro" id="IPR036866">
    <property type="entry name" value="RibonucZ/Hydroxyglut_hydro"/>
</dbReference>
<dbReference type="Gene3D" id="1.25.40.880">
    <property type="entry name" value="Alkyl sulfatase, dimerisation domain"/>
    <property type="match status" value="1"/>
</dbReference>
<dbReference type="Gene3D" id="3.60.15.30">
    <property type="entry name" value="Metallo-beta-lactamase domain"/>
    <property type="match status" value="1"/>
</dbReference>
<dbReference type="InterPro" id="IPR029229">
    <property type="entry name" value="Alkyl_sulf_C"/>
</dbReference>
<dbReference type="CDD" id="cd07710">
    <property type="entry name" value="arylsulfatase_Sdsa1-like_MBL-fold"/>
    <property type="match status" value="1"/>
</dbReference>
<dbReference type="SUPFAM" id="SSF56281">
    <property type="entry name" value="Metallo-hydrolase/oxidoreductase"/>
    <property type="match status" value="1"/>
</dbReference>
<accession>A0A0L8MW83</accession>
<dbReference type="InterPro" id="IPR044097">
    <property type="entry name" value="Bds1/SdsA1_MBL-fold"/>
</dbReference>
<comment type="caution">
    <text evidence="10">The sequence shown here is derived from an EMBL/GenBank/DDBJ whole genome shotgun (WGS) entry which is preliminary data.</text>
</comment>
<evidence type="ECO:0000256" key="6">
    <source>
        <dbReference type="ARBA" id="ARBA00066568"/>
    </source>
</evidence>
<dbReference type="PATRIC" id="fig|1961.12.peg.3158"/>
<evidence type="ECO:0000256" key="2">
    <source>
        <dbReference type="ARBA" id="ARBA00022723"/>
    </source>
</evidence>
<dbReference type="AlphaFoldDB" id="A0A0L8MW83"/>
<dbReference type="InterPro" id="IPR052195">
    <property type="entry name" value="Bact_Alkyl/Aryl-Sulfatase"/>
</dbReference>
<gene>
    <name evidence="10" type="ORF">ADK75_13625</name>
</gene>
<dbReference type="PANTHER" id="PTHR43223">
    <property type="entry name" value="ALKYL/ARYL-SULFATASE"/>
    <property type="match status" value="1"/>
</dbReference>
<dbReference type="Proteomes" id="UP000037084">
    <property type="component" value="Unassembled WGS sequence"/>
</dbReference>
<keyword evidence="2" id="KW-0479">Metal-binding</keyword>
<dbReference type="Gene3D" id="3.30.1050.10">
    <property type="entry name" value="SCP2 sterol-binding domain"/>
    <property type="match status" value="1"/>
</dbReference>
<comment type="similarity">
    <text evidence="5">Belongs to the metallo-beta-lactamase superfamily. Type III sulfatase family.</text>
</comment>
<dbReference type="GO" id="GO:0018741">
    <property type="term" value="F:linear primary-alkylsulfatase activity"/>
    <property type="evidence" value="ECO:0007669"/>
    <property type="project" value="UniProtKB-EC"/>
</dbReference>
<reference evidence="11" key="1">
    <citation type="submission" date="2015-07" db="EMBL/GenBank/DDBJ databases">
        <authorList>
            <consortium name="Consortium for Microbial Forensics and Genomics (microFORGE)"/>
            <person name="Knight B.M."/>
            <person name="Roberts D.P."/>
            <person name="Lin D."/>
            <person name="Hari K."/>
            <person name="Fletcher J."/>
            <person name="Melcher U."/>
            <person name="Blagden T."/>
            <person name="Winegar R.A."/>
        </authorList>
    </citation>
    <scope>NUCLEOTIDE SEQUENCE [LARGE SCALE GENOMIC DNA]</scope>
    <source>
        <strain evidence="11">NRRL B-1447</strain>
    </source>
</reference>
<dbReference type="Pfam" id="PF00753">
    <property type="entry name" value="Lactamase_B"/>
    <property type="match status" value="1"/>
</dbReference>
<dbReference type="GO" id="GO:0018909">
    <property type="term" value="P:dodecyl sulfate metabolic process"/>
    <property type="evidence" value="ECO:0007669"/>
    <property type="project" value="InterPro"/>
</dbReference>
<protein>
    <recommendedName>
        <fullName evidence="7">Linear primary-alkylsulfatase</fullName>
        <ecNumber evidence="6">3.1.6.21</ecNumber>
    </recommendedName>
    <alternativeName>
        <fullName evidence="8">Type III linear primary-alkylsulfatase</fullName>
    </alternativeName>
</protein>
<evidence type="ECO:0000256" key="1">
    <source>
        <dbReference type="ARBA" id="ARBA00001947"/>
    </source>
</evidence>
<dbReference type="InterPro" id="IPR038536">
    <property type="entry name" value="Alkyl/aryl-sulf_dimr_sf"/>
</dbReference>